<evidence type="ECO:0000313" key="1">
    <source>
        <dbReference type="EMBL" id="KAH6925432.1"/>
    </source>
</evidence>
<proteinExistence type="predicted"/>
<sequence length="295" mass="32435">MVPSGMSALCLRLSRYTLRINVTVPAAVVRLGRVSNCFAVCKQGLNMTAATVDIVLDKLSRCHVVIFVFAFIRGLPVTWNLMMPVFVAPSAIDFRCNDDALNDTVAAANGDFQQLWTNNTAQCLSSAAPNATKPCESWVYDRSVYGKTVTEEWNMVCSNSWMVSSSQSIYLAGMVVGTVAASHTSDWFGRKKTILGGIVLSVGASAMTALSTSVTMYYISRFLVALAVSGYADVIYTLIMETVSPRHRYMPTMTMGNGWTTGMLLLPWLHYLTRDWRATQLYSALPLAPLFVLGW</sequence>
<keyword evidence="2" id="KW-1185">Reference proteome</keyword>
<organism evidence="1 2">
    <name type="scientific">Hyalomma asiaticum</name>
    <name type="common">Tick</name>
    <dbReference type="NCBI Taxonomy" id="266040"/>
    <lineage>
        <taxon>Eukaryota</taxon>
        <taxon>Metazoa</taxon>
        <taxon>Ecdysozoa</taxon>
        <taxon>Arthropoda</taxon>
        <taxon>Chelicerata</taxon>
        <taxon>Arachnida</taxon>
        <taxon>Acari</taxon>
        <taxon>Parasitiformes</taxon>
        <taxon>Ixodida</taxon>
        <taxon>Ixodoidea</taxon>
        <taxon>Ixodidae</taxon>
        <taxon>Hyalomminae</taxon>
        <taxon>Hyalomma</taxon>
    </lineage>
</organism>
<protein>
    <submittedName>
        <fullName evidence="1">Uncharacterized protein</fullName>
    </submittedName>
</protein>
<reference evidence="1" key="1">
    <citation type="submission" date="2020-05" db="EMBL/GenBank/DDBJ databases">
        <title>Large-scale comparative analyses of tick genomes elucidate their genetic diversity and vector capacities.</title>
        <authorList>
            <person name="Jia N."/>
            <person name="Wang J."/>
            <person name="Shi W."/>
            <person name="Du L."/>
            <person name="Sun Y."/>
            <person name="Zhan W."/>
            <person name="Jiang J."/>
            <person name="Wang Q."/>
            <person name="Zhang B."/>
            <person name="Ji P."/>
            <person name="Sakyi L.B."/>
            <person name="Cui X."/>
            <person name="Yuan T."/>
            <person name="Jiang B."/>
            <person name="Yang W."/>
            <person name="Lam T.T.-Y."/>
            <person name="Chang Q."/>
            <person name="Ding S."/>
            <person name="Wang X."/>
            <person name="Zhu J."/>
            <person name="Ruan X."/>
            <person name="Zhao L."/>
            <person name="Wei J."/>
            <person name="Que T."/>
            <person name="Du C."/>
            <person name="Cheng J."/>
            <person name="Dai P."/>
            <person name="Han X."/>
            <person name="Huang E."/>
            <person name="Gao Y."/>
            <person name="Liu J."/>
            <person name="Shao H."/>
            <person name="Ye R."/>
            <person name="Li L."/>
            <person name="Wei W."/>
            <person name="Wang X."/>
            <person name="Wang C."/>
            <person name="Yang T."/>
            <person name="Huo Q."/>
            <person name="Li W."/>
            <person name="Guo W."/>
            <person name="Chen H."/>
            <person name="Zhou L."/>
            <person name="Ni X."/>
            <person name="Tian J."/>
            <person name="Zhou Y."/>
            <person name="Sheng Y."/>
            <person name="Liu T."/>
            <person name="Pan Y."/>
            <person name="Xia L."/>
            <person name="Li J."/>
            <person name="Zhao F."/>
            <person name="Cao W."/>
        </authorList>
    </citation>
    <scope>NUCLEOTIDE SEQUENCE</scope>
    <source>
        <strain evidence="1">Hyas-2018</strain>
    </source>
</reference>
<evidence type="ECO:0000313" key="2">
    <source>
        <dbReference type="Proteomes" id="UP000821845"/>
    </source>
</evidence>
<comment type="caution">
    <text evidence="1">The sequence shown here is derived from an EMBL/GenBank/DDBJ whole genome shotgun (WGS) entry which is preliminary data.</text>
</comment>
<name>A0ACB7RX08_HYAAI</name>
<gene>
    <name evidence="1" type="ORF">HPB50_005323</name>
</gene>
<dbReference type="EMBL" id="CM023487">
    <property type="protein sequence ID" value="KAH6925432.1"/>
    <property type="molecule type" value="Genomic_DNA"/>
</dbReference>
<accession>A0ACB7RX08</accession>
<dbReference type="Proteomes" id="UP000821845">
    <property type="component" value="Chromosome 7"/>
</dbReference>